<evidence type="ECO:0000313" key="2">
    <source>
        <dbReference type="Proteomes" id="UP001066276"/>
    </source>
</evidence>
<gene>
    <name evidence="1" type="ORF">NDU88_005597</name>
</gene>
<accession>A0AAV7UII1</accession>
<dbReference type="AlphaFoldDB" id="A0AAV7UII1"/>
<dbReference type="Proteomes" id="UP001066276">
    <property type="component" value="Chromosome 3_1"/>
</dbReference>
<name>A0AAV7UII1_PLEWA</name>
<evidence type="ECO:0000313" key="1">
    <source>
        <dbReference type="EMBL" id="KAJ1188840.1"/>
    </source>
</evidence>
<comment type="caution">
    <text evidence="1">The sequence shown here is derived from an EMBL/GenBank/DDBJ whole genome shotgun (WGS) entry which is preliminary data.</text>
</comment>
<keyword evidence="2" id="KW-1185">Reference proteome</keyword>
<protein>
    <submittedName>
        <fullName evidence="1">Uncharacterized protein</fullName>
    </submittedName>
</protein>
<proteinExistence type="predicted"/>
<sequence>MQDSAPPLPPCDFFLFVRTTGEVGYLQASFPDPAPGHTPGGATLLLKHSRKMQLSDKQPPELFPGVLRIASFPLYPALCHSEGGSSHHLLQLQLAFEDVKASVLLRIAPHCSPLGLPLVLTAKTLTPSSAPFFFLM</sequence>
<organism evidence="1 2">
    <name type="scientific">Pleurodeles waltl</name>
    <name type="common">Iberian ribbed newt</name>
    <dbReference type="NCBI Taxonomy" id="8319"/>
    <lineage>
        <taxon>Eukaryota</taxon>
        <taxon>Metazoa</taxon>
        <taxon>Chordata</taxon>
        <taxon>Craniata</taxon>
        <taxon>Vertebrata</taxon>
        <taxon>Euteleostomi</taxon>
        <taxon>Amphibia</taxon>
        <taxon>Batrachia</taxon>
        <taxon>Caudata</taxon>
        <taxon>Salamandroidea</taxon>
        <taxon>Salamandridae</taxon>
        <taxon>Pleurodelinae</taxon>
        <taxon>Pleurodeles</taxon>
    </lineage>
</organism>
<reference evidence="1" key="1">
    <citation type="journal article" date="2022" name="bioRxiv">
        <title>Sequencing and chromosome-scale assembly of the giantPleurodeles waltlgenome.</title>
        <authorList>
            <person name="Brown T."/>
            <person name="Elewa A."/>
            <person name="Iarovenko S."/>
            <person name="Subramanian E."/>
            <person name="Araus A.J."/>
            <person name="Petzold A."/>
            <person name="Susuki M."/>
            <person name="Suzuki K.-i.T."/>
            <person name="Hayashi T."/>
            <person name="Toyoda A."/>
            <person name="Oliveira C."/>
            <person name="Osipova E."/>
            <person name="Leigh N.D."/>
            <person name="Simon A."/>
            <person name="Yun M.H."/>
        </authorList>
    </citation>
    <scope>NUCLEOTIDE SEQUENCE</scope>
    <source>
        <strain evidence="1">20211129_DDA</strain>
        <tissue evidence="1">Liver</tissue>
    </source>
</reference>
<dbReference type="EMBL" id="JANPWB010000005">
    <property type="protein sequence ID" value="KAJ1188840.1"/>
    <property type="molecule type" value="Genomic_DNA"/>
</dbReference>